<organism evidence="1">
    <name type="scientific">Xanthomonas arboricola pv. corylina</name>
    <dbReference type="NCBI Taxonomy" id="487821"/>
    <lineage>
        <taxon>Bacteria</taxon>
        <taxon>Pseudomonadati</taxon>
        <taxon>Pseudomonadota</taxon>
        <taxon>Gammaproteobacteria</taxon>
        <taxon>Lysobacterales</taxon>
        <taxon>Lysobacteraceae</taxon>
        <taxon>Xanthomonas</taxon>
    </lineage>
</organism>
<gene>
    <name evidence="1" type="ORF">CFBP1159_23520</name>
</gene>
<dbReference type="EMBL" id="HG992341">
    <property type="protein sequence ID" value="CAE6778924.1"/>
    <property type="molecule type" value="Genomic_DNA"/>
</dbReference>
<name>A0A8D6VBW1_9XANT</name>
<reference evidence="1 2" key="1">
    <citation type="submission" date="2021-02" db="EMBL/GenBank/DDBJ databases">
        <authorList>
            <person name="Pothier F. J."/>
        </authorList>
    </citation>
    <scope>NUCLEOTIDE SEQUENCE</scope>
    <source>
        <strain evidence="1 2">CFBP 1159</strain>
    </source>
</reference>
<dbReference type="EMBL" id="HG992341">
    <property type="protein sequence ID" value="CAE6778956.1"/>
    <property type="molecule type" value="Genomic_DNA"/>
</dbReference>
<dbReference type="AlphaFoldDB" id="A0A8D6VBW1"/>
<sequence>MQANCGLGLTEAELARLVSGLPDISAISPSALVSFPTRRLRGAAVVWMNNGWFLEKGIDLTAPSTYDRVADWLVNEFAFCVYGDRGHIADFDATKKEFYADRYGTTEGASPHGGSGRVGISGQFQVKGIGITPLVGSGAHVDHSHGALSLQEAILEAVYSEIAAREFPFGAIPVIAVLDTGFGEDLDGSGKHIRRALLIRPLAIRAAHAERAPLFLRSVRGFANSQKEDANRVRQISEAWSRGFDSRALASLDPLKFFISRVVQQIAFTNVHRFFPAVFFRQMSRYLVRLSTLEICMCCQTGEVQKSPAAR</sequence>
<dbReference type="RefSeq" id="WP_146091595.1">
    <property type="nucleotide sequence ID" value="NZ_CP166095.2"/>
</dbReference>
<protein>
    <submittedName>
        <fullName evidence="1">Uncharacterized protein</fullName>
    </submittedName>
</protein>
<dbReference type="Proteomes" id="UP000835243">
    <property type="component" value="Chromosome"/>
</dbReference>
<accession>A0A8D6VBW1</accession>
<evidence type="ECO:0000313" key="2">
    <source>
        <dbReference type="Proteomes" id="UP000835243"/>
    </source>
</evidence>
<evidence type="ECO:0000313" key="1">
    <source>
        <dbReference type="EMBL" id="CAE6778956.1"/>
    </source>
</evidence>
<proteinExistence type="predicted"/>